<dbReference type="InterPro" id="IPR036388">
    <property type="entry name" value="WH-like_DNA-bd_sf"/>
</dbReference>
<dbReference type="RefSeq" id="WP_147037762.1">
    <property type="nucleotide sequence ID" value="NZ_BJUW01000001.1"/>
</dbReference>
<gene>
    <name evidence="5" type="ORF">MAE01_02810</name>
</gene>
<name>A0A511AA89_9MICO</name>
<protein>
    <recommendedName>
        <fullName evidence="4">HTH luxR-type domain-containing protein</fullName>
    </recommendedName>
</protein>
<dbReference type="Proteomes" id="UP000321225">
    <property type="component" value="Unassembled WGS sequence"/>
</dbReference>
<dbReference type="PROSITE" id="PS00622">
    <property type="entry name" value="HTH_LUXR_1"/>
    <property type="match status" value="1"/>
</dbReference>
<evidence type="ECO:0000256" key="1">
    <source>
        <dbReference type="ARBA" id="ARBA00023015"/>
    </source>
</evidence>
<accession>A0A511AA89</accession>
<proteinExistence type="predicted"/>
<dbReference type="SUPFAM" id="SSF46894">
    <property type="entry name" value="C-terminal effector domain of the bipartite response regulators"/>
    <property type="match status" value="1"/>
</dbReference>
<feature type="domain" description="HTH luxR-type" evidence="4">
    <location>
        <begin position="666"/>
        <end position="732"/>
    </location>
</feature>
<dbReference type="InterPro" id="IPR000792">
    <property type="entry name" value="Tscrpt_reg_LuxR_C"/>
</dbReference>
<dbReference type="PANTHER" id="PTHR44688:SF16">
    <property type="entry name" value="DNA-BINDING TRANSCRIPTIONAL ACTIVATOR DEVR_DOSR"/>
    <property type="match status" value="1"/>
</dbReference>
<dbReference type="PROSITE" id="PS50043">
    <property type="entry name" value="HTH_LUXR_2"/>
    <property type="match status" value="1"/>
</dbReference>
<sequence length="735" mass="78198">MTSAWRQDPLTASRPALEGELVAEIAAELLASDLNAAPHVIGSLLRRLEGDAVTVRETCGALSSAQRAGQRMLPRLLPLVPSISACFDGLLLDPDDRLTLLVAGLSVTDNVEVLLRATGRAPDELLAGRLNGLLAVSHGRFTLCDRRATIWLQHTTSALEIAHAHELLERTHRDLGDEDAALWHRASGALQRIPDVAAPLIEMALALSEAGHADHAFVVATEAAEHADGASCEWARAVAGAAAMSAGCFEDAAERLGPLSDADHALHAKALGIAVVAETNTHGMIAMIDPAEHRPRAADPGRWRDWARTASLAAVACAERGAPHEMRAWLAALREADARAGADGAVRDAAVALCWMLTGEAEAVEPSSGGPFSGTMVRALHAAVRGDIDEGLRILALAHARPTGETDPLIPGFERSPLADAYLAVVEALLRFWRGDVEAARELLGTASVRLPVGIPFAGLGVVLVQRLDIAVHGTPGPLARSLAATLPGGIRLDRLVDSGLSAYLGGAAEQAAIDVTLWHDRGAPEPALGIPGLDEVGPVARRPRVEPPETTRARLLLHRIRTLPESSWRREHDEIAETGRRLTSPFDRARVEALLGSTCLSRGDASAGRRHLRAASRLFEDAGALAWKDAVEARLARLTIALSAQSDPVTEPIAVIRDADPLAASRVAWETLLTEREIEVAMRVASGGENREIATALDVSVRTVEVHVGRLFDKLGVRNRVELAVLAHRTGRVF</sequence>
<dbReference type="Gene3D" id="1.10.10.10">
    <property type="entry name" value="Winged helix-like DNA-binding domain superfamily/Winged helix DNA-binding domain"/>
    <property type="match status" value="1"/>
</dbReference>
<comment type="caution">
    <text evidence="5">The sequence shown here is derived from an EMBL/GenBank/DDBJ whole genome shotgun (WGS) entry which is preliminary data.</text>
</comment>
<evidence type="ECO:0000256" key="3">
    <source>
        <dbReference type="ARBA" id="ARBA00023163"/>
    </source>
</evidence>
<dbReference type="EMBL" id="BJUW01000001">
    <property type="protein sequence ID" value="GEK85105.1"/>
    <property type="molecule type" value="Genomic_DNA"/>
</dbReference>
<organism evidence="5 6">
    <name type="scientific">Microbacterium aerolatum</name>
    <dbReference type="NCBI Taxonomy" id="153731"/>
    <lineage>
        <taxon>Bacteria</taxon>
        <taxon>Bacillati</taxon>
        <taxon>Actinomycetota</taxon>
        <taxon>Actinomycetes</taxon>
        <taxon>Micrococcales</taxon>
        <taxon>Microbacteriaceae</taxon>
        <taxon>Microbacterium</taxon>
    </lineage>
</organism>
<evidence type="ECO:0000313" key="5">
    <source>
        <dbReference type="EMBL" id="GEK85105.1"/>
    </source>
</evidence>
<dbReference type="PANTHER" id="PTHR44688">
    <property type="entry name" value="DNA-BINDING TRANSCRIPTIONAL ACTIVATOR DEVR_DOSR"/>
    <property type="match status" value="1"/>
</dbReference>
<evidence type="ECO:0000313" key="6">
    <source>
        <dbReference type="Proteomes" id="UP000321225"/>
    </source>
</evidence>
<dbReference type="OrthoDB" id="3197423at2"/>
<keyword evidence="3" id="KW-0804">Transcription</keyword>
<reference evidence="5 6" key="1">
    <citation type="submission" date="2019-07" db="EMBL/GenBank/DDBJ databases">
        <title>Whole genome shotgun sequence of Microbacterium aerolatum NBRC 103071.</title>
        <authorList>
            <person name="Hosoyama A."/>
            <person name="Uohara A."/>
            <person name="Ohji S."/>
            <person name="Ichikawa N."/>
        </authorList>
    </citation>
    <scope>NUCLEOTIDE SEQUENCE [LARGE SCALE GENOMIC DNA]</scope>
    <source>
        <strain evidence="5 6">NBRC 103071</strain>
    </source>
</reference>
<keyword evidence="1" id="KW-0805">Transcription regulation</keyword>
<dbReference type="Pfam" id="PF00196">
    <property type="entry name" value="GerE"/>
    <property type="match status" value="1"/>
</dbReference>
<keyword evidence="6" id="KW-1185">Reference proteome</keyword>
<evidence type="ECO:0000259" key="4">
    <source>
        <dbReference type="PROSITE" id="PS50043"/>
    </source>
</evidence>
<dbReference type="InterPro" id="IPR016032">
    <property type="entry name" value="Sig_transdc_resp-reg_C-effctor"/>
</dbReference>
<dbReference type="CDD" id="cd06170">
    <property type="entry name" value="LuxR_C_like"/>
    <property type="match status" value="1"/>
</dbReference>
<dbReference type="GO" id="GO:0003677">
    <property type="term" value="F:DNA binding"/>
    <property type="evidence" value="ECO:0007669"/>
    <property type="project" value="UniProtKB-KW"/>
</dbReference>
<dbReference type="GO" id="GO:0006355">
    <property type="term" value="P:regulation of DNA-templated transcription"/>
    <property type="evidence" value="ECO:0007669"/>
    <property type="project" value="InterPro"/>
</dbReference>
<dbReference type="SMART" id="SM00421">
    <property type="entry name" value="HTH_LUXR"/>
    <property type="match status" value="1"/>
</dbReference>
<keyword evidence="2" id="KW-0238">DNA-binding</keyword>
<dbReference type="AlphaFoldDB" id="A0A511AA89"/>
<evidence type="ECO:0000256" key="2">
    <source>
        <dbReference type="ARBA" id="ARBA00023125"/>
    </source>
</evidence>
<dbReference type="PRINTS" id="PR00038">
    <property type="entry name" value="HTHLUXR"/>
</dbReference>